<accession>A0ABC9DQC2</accession>
<dbReference type="PROSITE" id="PS51519">
    <property type="entry name" value="RWP_RK"/>
    <property type="match status" value="1"/>
</dbReference>
<dbReference type="PANTHER" id="PTHR46373">
    <property type="entry name" value="PROTEIN RKD4"/>
    <property type="match status" value="1"/>
</dbReference>
<feature type="domain" description="RWP-RK" evidence="7">
    <location>
        <begin position="150"/>
        <end position="234"/>
    </location>
</feature>
<organism evidence="8 9">
    <name type="scientific">Urochloa decumbens</name>
    <dbReference type="NCBI Taxonomy" id="240449"/>
    <lineage>
        <taxon>Eukaryota</taxon>
        <taxon>Viridiplantae</taxon>
        <taxon>Streptophyta</taxon>
        <taxon>Embryophyta</taxon>
        <taxon>Tracheophyta</taxon>
        <taxon>Spermatophyta</taxon>
        <taxon>Magnoliopsida</taxon>
        <taxon>Liliopsida</taxon>
        <taxon>Poales</taxon>
        <taxon>Poaceae</taxon>
        <taxon>PACMAD clade</taxon>
        <taxon>Panicoideae</taxon>
        <taxon>Panicodae</taxon>
        <taxon>Paniceae</taxon>
        <taxon>Melinidinae</taxon>
        <taxon>Urochloa</taxon>
    </lineage>
</organism>
<keyword evidence="3" id="KW-0175">Coiled coil</keyword>
<dbReference type="AlphaFoldDB" id="A0ABC9DQC2"/>
<keyword evidence="6" id="KW-0539">Nucleus</keyword>
<evidence type="ECO:0000259" key="7">
    <source>
        <dbReference type="PROSITE" id="PS51519"/>
    </source>
</evidence>
<keyword evidence="4" id="KW-0238">DNA-binding</keyword>
<evidence type="ECO:0000256" key="2">
    <source>
        <dbReference type="ARBA" id="ARBA00023015"/>
    </source>
</evidence>
<reference evidence="8" key="1">
    <citation type="submission" date="2024-10" db="EMBL/GenBank/DDBJ databases">
        <authorList>
            <person name="Ryan C."/>
        </authorList>
    </citation>
    <scope>NUCLEOTIDE SEQUENCE [LARGE SCALE GENOMIC DNA]</scope>
</reference>
<name>A0ABC9DQC2_9POAL</name>
<dbReference type="InterPro" id="IPR003035">
    <property type="entry name" value="RWP-RK_dom"/>
</dbReference>
<evidence type="ECO:0000313" key="9">
    <source>
        <dbReference type="Proteomes" id="UP001497457"/>
    </source>
</evidence>
<evidence type="ECO:0000256" key="6">
    <source>
        <dbReference type="ARBA" id="ARBA00023242"/>
    </source>
</evidence>
<evidence type="ECO:0000256" key="5">
    <source>
        <dbReference type="ARBA" id="ARBA00023163"/>
    </source>
</evidence>
<evidence type="ECO:0000313" key="8">
    <source>
        <dbReference type="EMBL" id="CAL5043654.1"/>
    </source>
</evidence>
<dbReference type="EMBL" id="OZ075144">
    <property type="protein sequence ID" value="CAL5043654.1"/>
    <property type="molecule type" value="Genomic_DNA"/>
</dbReference>
<dbReference type="GO" id="GO:0003677">
    <property type="term" value="F:DNA binding"/>
    <property type="evidence" value="ECO:0007669"/>
    <property type="project" value="UniProtKB-KW"/>
</dbReference>
<dbReference type="Pfam" id="PF02042">
    <property type="entry name" value="RWP-RK"/>
    <property type="match status" value="1"/>
</dbReference>
<evidence type="ECO:0000256" key="1">
    <source>
        <dbReference type="ARBA" id="ARBA00004049"/>
    </source>
</evidence>
<proteinExistence type="predicted"/>
<gene>
    <name evidence="8" type="ORF">URODEC1_LOCUS87843</name>
</gene>
<evidence type="ECO:0000256" key="3">
    <source>
        <dbReference type="ARBA" id="ARBA00023054"/>
    </source>
</evidence>
<sequence>MAVSICPMIPGFKRAAFAIHLLHITGLRHSIISPGAMEANHEESVLVAFFAAACGRIGQALGLIATCSKRTRSFPASPSRACTSSHPARSLPRATFCKLDAIFKDDVLKHWDEMEQIESKTEDSHGHDKRLPLLCYGEEKEISSNSDTKQVVRAAEQQRVRPEESALTFELVSQYFYMPIMQAARELNVGLTLLKKRCRELGIPRWPHRKMKSLQSLINNVQVLQEAGKATGEEQLREMVEMLQQEKQLLEQRPYVQLEEKTKRLRQACFKANYKKRRLMALEAGEAPRTHKY</sequence>
<dbReference type="PANTHER" id="PTHR46373:SF28">
    <property type="entry name" value="OS06G0228950 PROTEIN"/>
    <property type="match status" value="1"/>
</dbReference>
<dbReference type="InterPro" id="IPR044607">
    <property type="entry name" value="RKD-like"/>
</dbReference>
<protein>
    <recommendedName>
        <fullName evidence="7">RWP-RK domain-containing protein</fullName>
    </recommendedName>
</protein>
<keyword evidence="9" id="KW-1185">Reference proteome</keyword>
<keyword evidence="5" id="KW-0804">Transcription</keyword>
<keyword evidence="2" id="KW-0805">Transcription regulation</keyword>
<comment type="function">
    <text evidence="1">Putative transcription factor.</text>
</comment>
<dbReference type="Proteomes" id="UP001497457">
    <property type="component" value="Chromosome 34rd"/>
</dbReference>
<evidence type="ECO:0000256" key="4">
    <source>
        <dbReference type="ARBA" id="ARBA00023125"/>
    </source>
</evidence>